<proteinExistence type="predicted"/>
<dbReference type="EMBL" id="NSIT01000052">
    <property type="protein sequence ID" value="PJE79699.1"/>
    <property type="molecule type" value="Genomic_DNA"/>
</dbReference>
<name>A0A2H9T932_9ZZZZ</name>
<accession>A0A2H9T932</accession>
<protein>
    <submittedName>
        <fullName evidence="1">Uncharacterized protein</fullName>
    </submittedName>
</protein>
<dbReference type="AlphaFoldDB" id="A0A2H9T932"/>
<reference evidence="1" key="1">
    <citation type="journal article" date="2017" name="Appl. Environ. Microbiol.">
        <title>Molecular characterization of an Endozoicomonas-like organism causing infection in king scallop Pecten maximus L.</title>
        <authorList>
            <person name="Cano I."/>
            <person name="van Aerle R."/>
            <person name="Ross S."/>
            <person name="Verner-Jeffreys D.W."/>
            <person name="Paley R.K."/>
            <person name="Rimmer G."/>
            <person name="Ryder D."/>
            <person name="Hooper P."/>
            <person name="Stone D."/>
            <person name="Feist S.W."/>
        </authorList>
    </citation>
    <scope>NUCLEOTIDE SEQUENCE</scope>
</reference>
<comment type="caution">
    <text evidence="1">The sequence shown here is derived from an EMBL/GenBank/DDBJ whole genome shotgun (WGS) entry which is preliminary data.</text>
</comment>
<gene>
    <name evidence="1" type="ORF">CI610_01311</name>
</gene>
<organism evidence="1">
    <name type="scientific">invertebrate metagenome</name>
    <dbReference type="NCBI Taxonomy" id="1711999"/>
    <lineage>
        <taxon>unclassified sequences</taxon>
        <taxon>metagenomes</taxon>
        <taxon>organismal metagenomes</taxon>
    </lineage>
</organism>
<evidence type="ECO:0000313" key="1">
    <source>
        <dbReference type="EMBL" id="PJE79699.1"/>
    </source>
</evidence>
<sequence>MASSSLNEQGIVLTSRFVRGLPLQGKTAGILDELVSVFYDTHPRRFDYQRCQS</sequence>